<dbReference type="Proteomes" id="UP000009374">
    <property type="component" value="Unassembled WGS sequence"/>
</dbReference>
<dbReference type="InterPro" id="IPR029044">
    <property type="entry name" value="Nucleotide-diphossugar_trans"/>
</dbReference>
<evidence type="ECO:0000313" key="1">
    <source>
        <dbReference type="EMBL" id="EES51686.1"/>
    </source>
</evidence>
<keyword evidence="2" id="KW-1185">Reference proteome</keyword>
<dbReference type="SUPFAM" id="SSF53448">
    <property type="entry name" value="Nucleotide-diphospho-sugar transferases"/>
    <property type="match status" value="1"/>
</dbReference>
<dbReference type="Gene3D" id="3.90.550.10">
    <property type="entry name" value="Spore Coat Polysaccharide Biosynthesis Protein SpsA, Chain A"/>
    <property type="match status" value="1"/>
</dbReference>
<sequence length="263" mass="30642">MQSMLPLVDELVVVVGDSDDGTLEAVENLKSKNPKIKVYQSVWDQSLFDNGKIFSQQTNLALSYVNKSAEWAIHLQSDEFLHEDDYDKLIASMEKYKDEKGILGLMLRQKYFYGDYWHTNPYAGRRLLRIVRANGTVESVGDSSGFARKADGQYIGKEQRNLWRYADGWLYHYGFVNDPKKLQEKIRAKAELYHQGGASSEDFKKIAAKEYFPENMEIMKPFRGTHPKVMREKVNGFPVIYSYPSRWLNPRFYKYIFQHGFKG</sequence>
<gene>
    <name evidence="1" type="ORF">UBAL3_95680123</name>
</gene>
<reference evidence="1 2" key="1">
    <citation type="journal article" date="2009" name="Appl. Environ. Microbiol.">
        <title>Community genomic and proteomic analyses of chemoautotrophic iron-oxidizing "Leptospirillum rubarum" (Group II) and "Leptospirillum ferrodiazotrophum" (Group III) bacteria in acid mine drainage biofilms.</title>
        <authorList>
            <person name="Goltsman D.S."/>
            <person name="Denef V.J."/>
            <person name="Singer S.W."/>
            <person name="VerBerkmoes N.C."/>
            <person name="Lefsrud M."/>
            <person name="Mueller R.S."/>
            <person name="Dick G.J."/>
            <person name="Sun C.L."/>
            <person name="Wheeler K.E."/>
            <person name="Zemla A."/>
            <person name="Baker B.J."/>
            <person name="Hauser L."/>
            <person name="Land M."/>
            <person name="Shah M.B."/>
            <person name="Thelen M.P."/>
            <person name="Hettich R.L."/>
            <person name="Banfield J.F."/>
        </authorList>
    </citation>
    <scope>NUCLEOTIDE SEQUENCE [LARGE SCALE GENOMIC DNA]</scope>
</reference>
<protein>
    <recommendedName>
        <fullName evidence="3">Glycosyl transferase, family 2</fullName>
    </recommendedName>
</protein>
<evidence type="ECO:0000313" key="2">
    <source>
        <dbReference type="Proteomes" id="UP000009374"/>
    </source>
</evidence>
<evidence type="ECO:0008006" key="3">
    <source>
        <dbReference type="Google" id="ProtNLM"/>
    </source>
</evidence>
<accession>C6I0N1</accession>
<dbReference type="AlphaFoldDB" id="C6I0N1"/>
<name>C6I0N1_9BACT</name>
<organism evidence="1 2">
    <name type="scientific">Leptospirillum ferrodiazotrophum</name>
    <dbReference type="NCBI Taxonomy" id="412449"/>
    <lineage>
        <taxon>Bacteria</taxon>
        <taxon>Pseudomonadati</taxon>
        <taxon>Nitrospirota</taxon>
        <taxon>Nitrospiria</taxon>
        <taxon>Nitrospirales</taxon>
        <taxon>Nitrospiraceae</taxon>
        <taxon>Leptospirillum</taxon>
    </lineage>
</organism>
<proteinExistence type="predicted"/>
<dbReference type="EMBL" id="GG693887">
    <property type="protein sequence ID" value="EES51686.1"/>
    <property type="molecule type" value="Genomic_DNA"/>
</dbReference>